<keyword evidence="2" id="KW-1133">Transmembrane helix</keyword>
<feature type="region of interest" description="Disordered" evidence="1">
    <location>
        <begin position="187"/>
        <end position="242"/>
    </location>
</feature>
<keyword evidence="4" id="KW-1185">Reference proteome</keyword>
<proteinExistence type="predicted"/>
<name>A0ABW5P606_9DEIO</name>
<keyword evidence="2" id="KW-0472">Membrane</keyword>
<evidence type="ECO:0000256" key="1">
    <source>
        <dbReference type="SAM" id="MobiDB-lite"/>
    </source>
</evidence>
<feature type="region of interest" description="Disordered" evidence="1">
    <location>
        <begin position="256"/>
        <end position="392"/>
    </location>
</feature>
<evidence type="ECO:0000256" key="2">
    <source>
        <dbReference type="SAM" id="Phobius"/>
    </source>
</evidence>
<keyword evidence="2" id="KW-0812">Transmembrane</keyword>
<protein>
    <recommendedName>
        <fullName evidence="5">PEGA domain-containing protein</fullName>
    </recommendedName>
</protein>
<feature type="compositionally biased region" description="Basic and acidic residues" evidence="1">
    <location>
        <begin position="329"/>
        <end position="344"/>
    </location>
</feature>
<feature type="compositionally biased region" description="Basic and acidic residues" evidence="1">
    <location>
        <begin position="353"/>
        <end position="366"/>
    </location>
</feature>
<feature type="compositionally biased region" description="Acidic residues" evidence="1">
    <location>
        <begin position="268"/>
        <end position="277"/>
    </location>
</feature>
<organism evidence="3 4">
    <name type="scientific">Deinococcus taklimakanensis</name>
    <dbReference type="NCBI Taxonomy" id="536443"/>
    <lineage>
        <taxon>Bacteria</taxon>
        <taxon>Thermotogati</taxon>
        <taxon>Deinococcota</taxon>
        <taxon>Deinococci</taxon>
        <taxon>Deinococcales</taxon>
        <taxon>Deinococcaceae</taxon>
        <taxon>Deinococcus</taxon>
    </lineage>
</organism>
<evidence type="ECO:0000313" key="4">
    <source>
        <dbReference type="Proteomes" id="UP001597475"/>
    </source>
</evidence>
<sequence length="554" mass="57364">MKPTIGPYVAVRDLGGADSGQAVRTVRATDRLTGMPVLLHVLPRPVPPPQQPPHTRAGSAAPLMFPTDAGMDGEAAYLVTELPLAAVPATDPVLAARGALAALSALHGAGLSHGGVGPAQLWSVDGEVLLAGAGLPWSDTPGTPQDDLRDLARTLEQLGGLPEPLRPLRDAPGTLSALDALKRLNGEVPGERPVPAAPVPAPAEAPATLPHPPESVSPAQTAEVQAQGREPPAPAQAADPEPQSVNVIVASVTPEALAPAPADVPDGVPDDMPDDMDPPPPPPPTGETLSSEVPPGTAPPVEALDAGYTGGEAVPDESVRVISRAGETPQERRRREREAQREQAEQDAALGARRREERIRAQREAEQATDTDGADPRAEVGRLPSRRAQREPIRIGWDDEDNLRLLREPPAAPPRPAWPTWLLPLLAALLLLGAGVWAARTLTGQRAAAPATTQATPATATSPARTPVAQATPAAFPVPFEVRGQPGAQARVVVLRAPAAANLKAGTLLGTAPGTLNFPAAGTYRVKVTASGYAPARYDLSVPRTAPVTIALKP</sequence>
<feature type="region of interest" description="Disordered" evidence="1">
    <location>
        <begin position="448"/>
        <end position="467"/>
    </location>
</feature>
<dbReference type="Proteomes" id="UP001597475">
    <property type="component" value="Unassembled WGS sequence"/>
</dbReference>
<reference evidence="4" key="1">
    <citation type="journal article" date="2019" name="Int. J. Syst. Evol. Microbiol.">
        <title>The Global Catalogue of Microorganisms (GCM) 10K type strain sequencing project: providing services to taxonomists for standard genome sequencing and annotation.</title>
        <authorList>
            <consortium name="The Broad Institute Genomics Platform"/>
            <consortium name="The Broad Institute Genome Sequencing Center for Infectious Disease"/>
            <person name="Wu L."/>
            <person name="Ma J."/>
        </authorList>
    </citation>
    <scope>NUCLEOTIDE SEQUENCE [LARGE SCALE GENOMIC DNA]</scope>
    <source>
        <strain evidence="4">KCTC 33842</strain>
    </source>
</reference>
<gene>
    <name evidence="3" type="ORF">ACFSR9_10580</name>
</gene>
<feature type="compositionally biased region" description="Low complexity" evidence="1">
    <location>
        <begin position="256"/>
        <end position="267"/>
    </location>
</feature>
<feature type="transmembrane region" description="Helical" evidence="2">
    <location>
        <begin position="418"/>
        <end position="439"/>
    </location>
</feature>
<feature type="compositionally biased region" description="Pro residues" evidence="1">
    <location>
        <begin position="195"/>
        <end position="215"/>
    </location>
</feature>
<dbReference type="EMBL" id="JBHUMK010000046">
    <property type="protein sequence ID" value="MFD2609874.1"/>
    <property type="molecule type" value="Genomic_DNA"/>
</dbReference>
<evidence type="ECO:0000313" key="3">
    <source>
        <dbReference type="EMBL" id="MFD2609874.1"/>
    </source>
</evidence>
<accession>A0ABW5P606</accession>
<comment type="caution">
    <text evidence="3">The sequence shown here is derived from an EMBL/GenBank/DDBJ whole genome shotgun (WGS) entry which is preliminary data.</text>
</comment>
<dbReference type="RefSeq" id="WP_386845584.1">
    <property type="nucleotide sequence ID" value="NZ_JBHUMK010000046.1"/>
</dbReference>
<evidence type="ECO:0008006" key="5">
    <source>
        <dbReference type="Google" id="ProtNLM"/>
    </source>
</evidence>